<evidence type="ECO:0000259" key="4">
    <source>
        <dbReference type="PROSITE" id="PS50097"/>
    </source>
</evidence>
<evidence type="ECO:0000256" key="2">
    <source>
        <dbReference type="ARBA" id="ARBA00022737"/>
    </source>
</evidence>
<keyword evidence="2" id="KW-0677">Repeat</keyword>
<feature type="compositionally biased region" description="Polar residues" evidence="3">
    <location>
        <begin position="12"/>
        <end position="27"/>
    </location>
</feature>
<keyword evidence="1" id="KW-0880">Kelch repeat</keyword>
<dbReference type="Pfam" id="PF01344">
    <property type="entry name" value="Kelch_1"/>
    <property type="match status" value="2"/>
</dbReference>
<dbReference type="InterPro" id="IPR011705">
    <property type="entry name" value="BACK"/>
</dbReference>
<accession>A0A8K0AG25</accession>
<dbReference type="FunFam" id="3.30.710.10:FF:000001">
    <property type="entry name" value="Kelch-like family member 20"/>
    <property type="match status" value="1"/>
</dbReference>
<protein>
    <submittedName>
        <fullName evidence="5">KLHL24 protein</fullName>
    </submittedName>
</protein>
<dbReference type="SMART" id="SM00225">
    <property type="entry name" value="BTB"/>
    <property type="match status" value="1"/>
</dbReference>
<dbReference type="OrthoDB" id="45365at2759"/>
<evidence type="ECO:0000313" key="5">
    <source>
        <dbReference type="EMBL" id="CAH1273849.1"/>
    </source>
</evidence>
<dbReference type="SMART" id="SM00875">
    <property type="entry name" value="BACK"/>
    <property type="match status" value="1"/>
</dbReference>
<evidence type="ECO:0000256" key="3">
    <source>
        <dbReference type="SAM" id="MobiDB-lite"/>
    </source>
</evidence>
<dbReference type="Gene3D" id="1.25.40.420">
    <property type="match status" value="1"/>
</dbReference>
<feature type="region of interest" description="Disordered" evidence="3">
    <location>
        <begin position="1"/>
        <end position="27"/>
    </location>
</feature>
<sequence length="622" mass="69431">MASLLRPRFESEQSFSSTDLNDSGVSNETDTADEYVFKESNHPIQILEGLNSLRQTGSFCDVSLCVDGIEFPCHRAVLASFSPYFKAMFSNELAESHQEKVTINGVEAPMIELLLGYAYTSEIVITKMNVQSLLAAANLLEVLPVRDACCAFMEKHMDESNCLGIHCFAEAHACSELQDKAKSYVLTSFPEVCQQEEFLTLSQGKVVEFISDDKLNVEKEEDVFDAVVRWLNADTGSRRHDFHKVLEQVRLPLLSPYHLLDCVDSHSVIQQSPPCRRLLEEAKNYQLLEDRRGEMFSPRTRPRRSTGTVEVIIAVGGEDDKVVLRSVESYDPTMGQWRTLACLPFAVSKHGLVVSGNNTLYMAGGEFPDGSASKDMWKYDPIFDVWTEMAPMNVPRSELGLAMLDGFVYAVGGWEGSSRLDSVERYSPATNSWAFVAPMKMAVTSPAMVAYNGKLYVTGGAVLEDGDGIDLVQCYDPKTKAWMELHPMLIARSGSAACVLKGFIYVIGGWHASTENTNKVERYDVERNIWESRAPMNERRYRPGVAIVDGKIYVCGGEEGWDRYHDTIERYDAETDSWEIVGEMPTSRSWLSCVAMQMRISKPAAPPDSEAGAAAARPFKHF</sequence>
<dbReference type="Pfam" id="PF00651">
    <property type="entry name" value="BTB"/>
    <property type="match status" value="1"/>
</dbReference>
<proteinExistence type="predicted"/>
<dbReference type="AlphaFoldDB" id="A0A8K0AG25"/>
<dbReference type="SUPFAM" id="SSF50965">
    <property type="entry name" value="Galactose oxidase, central domain"/>
    <property type="match status" value="1"/>
</dbReference>
<dbReference type="Proteomes" id="UP000838412">
    <property type="component" value="Chromosome 9"/>
</dbReference>
<dbReference type="FunFam" id="1.25.40.420:FF:000001">
    <property type="entry name" value="Kelch-like family member 12"/>
    <property type="match status" value="1"/>
</dbReference>
<dbReference type="Gene3D" id="3.30.710.10">
    <property type="entry name" value="Potassium Channel Kv1.1, Chain A"/>
    <property type="match status" value="1"/>
</dbReference>
<evidence type="ECO:0000313" key="6">
    <source>
        <dbReference type="Proteomes" id="UP000838412"/>
    </source>
</evidence>
<dbReference type="InterPro" id="IPR006652">
    <property type="entry name" value="Kelch_1"/>
</dbReference>
<dbReference type="InterPro" id="IPR011043">
    <property type="entry name" value="Gal_Oxase/kelch_b-propeller"/>
</dbReference>
<evidence type="ECO:0000256" key="1">
    <source>
        <dbReference type="ARBA" id="ARBA00022441"/>
    </source>
</evidence>
<organism evidence="5 6">
    <name type="scientific">Branchiostoma lanceolatum</name>
    <name type="common">Common lancelet</name>
    <name type="synonym">Amphioxus lanceolatum</name>
    <dbReference type="NCBI Taxonomy" id="7740"/>
    <lineage>
        <taxon>Eukaryota</taxon>
        <taxon>Metazoa</taxon>
        <taxon>Chordata</taxon>
        <taxon>Cephalochordata</taxon>
        <taxon>Leptocardii</taxon>
        <taxon>Amphioxiformes</taxon>
        <taxon>Branchiostomatidae</taxon>
        <taxon>Branchiostoma</taxon>
    </lineage>
</organism>
<reference evidence="5" key="1">
    <citation type="submission" date="2022-01" db="EMBL/GenBank/DDBJ databases">
        <authorList>
            <person name="Braso-Vives M."/>
        </authorList>
    </citation>
    <scope>NUCLEOTIDE SEQUENCE</scope>
</reference>
<dbReference type="InterPro" id="IPR017096">
    <property type="entry name" value="BTB-kelch_protein"/>
</dbReference>
<dbReference type="InterPro" id="IPR000210">
    <property type="entry name" value="BTB/POZ_dom"/>
</dbReference>
<name>A0A8K0AG25_BRALA</name>
<dbReference type="GO" id="GO:0005737">
    <property type="term" value="C:cytoplasm"/>
    <property type="evidence" value="ECO:0007669"/>
    <property type="project" value="UniProtKB-ARBA"/>
</dbReference>
<dbReference type="InterPro" id="IPR015915">
    <property type="entry name" value="Kelch-typ_b-propeller"/>
</dbReference>
<feature type="region of interest" description="Disordered" evidence="3">
    <location>
        <begin position="603"/>
        <end position="622"/>
    </location>
</feature>
<dbReference type="InterPro" id="IPR011333">
    <property type="entry name" value="SKP1/BTB/POZ_sf"/>
</dbReference>
<feature type="compositionally biased region" description="Low complexity" evidence="3">
    <location>
        <begin position="607"/>
        <end position="622"/>
    </location>
</feature>
<dbReference type="PIRSF" id="PIRSF037037">
    <property type="entry name" value="Kelch-like_protein_gigaxonin"/>
    <property type="match status" value="1"/>
</dbReference>
<dbReference type="Pfam" id="PF24681">
    <property type="entry name" value="Kelch_KLHDC2_KLHL20_DRC7"/>
    <property type="match status" value="1"/>
</dbReference>
<dbReference type="PANTHER" id="PTHR45632">
    <property type="entry name" value="LD33804P"/>
    <property type="match status" value="1"/>
</dbReference>
<keyword evidence="6" id="KW-1185">Reference proteome</keyword>
<gene>
    <name evidence="5" type="primary">KLHL24</name>
    <name evidence="5" type="ORF">BLAG_LOCUS25058</name>
</gene>
<dbReference type="Pfam" id="PF07707">
    <property type="entry name" value="BACK"/>
    <property type="match status" value="1"/>
</dbReference>
<dbReference type="Gene3D" id="2.120.10.80">
    <property type="entry name" value="Kelch-type beta propeller"/>
    <property type="match status" value="2"/>
</dbReference>
<dbReference type="EMBL" id="OV696694">
    <property type="protein sequence ID" value="CAH1273849.1"/>
    <property type="molecule type" value="Genomic_DNA"/>
</dbReference>
<dbReference type="PROSITE" id="PS50097">
    <property type="entry name" value="BTB"/>
    <property type="match status" value="1"/>
</dbReference>
<feature type="domain" description="BTB" evidence="4">
    <location>
        <begin position="60"/>
        <end position="127"/>
    </location>
</feature>
<dbReference type="PANTHER" id="PTHR45632:SF17">
    <property type="entry name" value="KELCH-LIKE PROTEIN 31"/>
    <property type="match status" value="1"/>
</dbReference>
<dbReference type="SUPFAM" id="SSF54695">
    <property type="entry name" value="POZ domain"/>
    <property type="match status" value="1"/>
</dbReference>
<dbReference type="SMART" id="SM00612">
    <property type="entry name" value="Kelch"/>
    <property type="match status" value="6"/>
</dbReference>